<dbReference type="Proteomes" id="UP000241463">
    <property type="component" value="Segment"/>
</dbReference>
<evidence type="ECO:0000313" key="1">
    <source>
        <dbReference type="EMBL" id="AUV60049.1"/>
    </source>
</evidence>
<proteinExistence type="predicted"/>
<dbReference type="RefSeq" id="YP_009798153.1">
    <property type="nucleotide sequence ID" value="NC_047924.1"/>
</dbReference>
<accession>A0A2K9VCX3</accession>
<protein>
    <submittedName>
        <fullName evidence="1">Uncharacterized protein</fullName>
    </submittedName>
</protein>
<name>A0A2K9VCX3_9CAUD</name>
<reference evidence="1 2" key="1">
    <citation type="submission" date="2018-01" db="EMBL/GenBank/DDBJ databases">
        <title>Lactobacillus phages that infect wine-derived L. plantarum strains.</title>
        <authorList>
            <person name="Kyrkou I."/>
            <person name="Hestbjerg Hansen L."/>
        </authorList>
    </citation>
    <scope>NUCLEOTIDE SEQUENCE [LARGE SCALE GENOMIC DNA]</scope>
</reference>
<keyword evidence="2" id="KW-1185">Reference proteome</keyword>
<sequence length="135" mass="15887">MKFKEFMNHGKTENDIKQDIYKYGKQLDTIGKPANSHMKLYKVQQYNSGRRAVNLGTYDMYFQNIAELNLYRKPLVKLVSDGIDYVLYFQIIQQAILMDNKRNVKLVTKPSFSDFMGVDDDLTNLFQNTLDKLRE</sequence>
<organism evidence="1 2">
    <name type="scientific">Lactobacillus phage Bacchae</name>
    <dbReference type="NCBI Taxonomy" id="2079429"/>
    <lineage>
        <taxon>Viruses</taxon>
        <taxon>Duplodnaviria</taxon>
        <taxon>Heunggongvirae</taxon>
        <taxon>Uroviricota</taxon>
        <taxon>Caudoviricetes</taxon>
        <taxon>Herelleviridae</taxon>
        <taxon>Harbinvirus</taxon>
        <taxon>Harbinvirus bacchae</taxon>
    </lineage>
</organism>
<dbReference type="KEGG" id="vg:54988598"/>
<dbReference type="GeneID" id="54988598"/>
<dbReference type="EMBL" id="MG765277">
    <property type="protein sequence ID" value="AUV60049.1"/>
    <property type="molecule type" value="Genomic_DNA"/>
</dbReference>
<evidence type="ECO:0000313" key="2">
    <source>
        <dbReference type="Proteomes" id="UP000241463"/>
    </source>
</evidence>